<dbReference type="PANTHER" id="PTHR12299">
    <property type="entry name" value="HYALURONIC ACID-BINDING PROTEIN 4"/>
    <property type="match status" value="1"/>
</dbReference>
<evidence type="ECO:0000313" key="5">
    <source>
        <dbReference type="EMBL" id="CAK4028983.1"/>
    </source>
</evidence>
<dbReference type="InterPro" id="IPR039764">
    <property type="entry name" value="HABP4/SERBP1-like"/>
</dbReference>
<dbReference type="AlphaFoldDB" id="A0AAI8Z076"/>
<dbReference type="GO" id="GO:0003723">
    <property type="term" value="F:RNA binding"/>
    <property type="evidence" value="ECO:0007669"/>
    <property type="project" value="InterPro"/>
</dbReference>
<keyword evidence="2" id="KW-0963">Cytoplasm</keyword>
<feature type="domain" description="Hyaluronan/mRNA-binding protein" evidence="4">
    <location>
        <begin position="123"/>
        <end position="236"/>
    </location>
</feature>
<feature type="compositionally biased region" description="Polar residues" evidence="3">
    <location>
        <begin position="65"/>
        <end position="81"/>
    </location>
</feature>
<feature type="compositionally biased region" description="Basic and acidic residues" evidence="3">
    <location>
        <begin position="82"/>
        <end position="110"/>
    </location>
</feature>
<dbReference type="Gene3D" id="6.10.140.1040">
    <property type="match status" value="1"/>
</dbReference>
<evidence type="ECO:0000256" key="1">
    <source>
        <dbReference type="ARBA" id="ARBA00004496"/>
    </source>
</evidence>
<feature type="compositionally biased region" description="Basic and acidic residues" evidence="3">
    <location>
        <begin position="124"/>
        <end position="142"/>
    </location>
</feature>
<sequence length="358" mass="37930">MSSQIASKNLYELLGNDPELDPDREPEPPTKVIDKPVQRAGKRNAGAEGPARDAPRPAGGGRGGYQQTFTRGDQAGSLNNRAENRDDGVRSDRHSNRTREPREFRGDGRGRGRGSRGRGGRGGAPRDDRHSHTGIGEHDKQAAKGWGAEDGNAEWADERAGDAIANAEAKNDAGFTPDTAGRDPAFSNGPDGETAAEDVSAEPEEKTKSYDEYIAELAEKRLALGGNLNVRKANEGSSQKFPEGKAFSRAEEDENFIAGSGGKAKKAKELQDKKERVTLDGQYYAAADSGERGGRGRGRGGRGGRGEFRGDRPRGGARGRGDSRGGARGDRGDRREPGGAPRGGINAKDETAFPALGA</sequence>
<proteinExistence type="predicted"/>
<feature type="compositionally biased region" description="Basic and acidic residues" evidence="3">
    <location>
        <begin position="304"/>
        <end position="337"/>
    </location>
</feature>
<dbReference type="InterPro" id="IPR019084">
    <property type="entry name" value="STM1-like_N"/>
</dbReference>
<dbReference type="Pfam" id="PF04774">
    <property type="entry name" value="HABP4_PAI-RBP1"/>
    <property type="match status" value="1"/>
</dbReference>
<feature type="compositionally biased region" description="Basic and acidic residues" evidence="3">
    <location>
        <begin position="21"/>
        <end position="37"/>
    </location>
</feature>
<dbReference type="GO" id="GO:0005737">
    <property type="term" value="C:cytoplasm"/>
    <property type="evidence" value="ECO:0007669"/>
    <property type="project" value="UniProtKB-SubCell"/>
</dbReference>
<feature type="compositionally biased region" description="Basic and acidic residues" evidence="3">
    <location>
        <begin position="267"/>
        <end position="278"/>
    </location>
</feature>
<dbReference type="InterPro" id="IPR006861">
    <property type="entry name" value="HABP4_PAIRBP1-bd"/>
</dbReference>
<evidence type="ECO:0000256" key="2">
    <source>
        <dbReference type="ARBA" id="ARBA00022490"/>
    </source>
</evidence>
<evidence type="ECO:0000313" key="6">
    <source>
        <dbReference type="Proteomes" id="UP001296104"/>
    </source>
</evidence>
<dbReference type="GO" id="GO:0005634">
    <property type="term" value="C:nucleus"/>
    <property type="evidence" value="ECO:0007669"/>
    <property type="project" value="TreeGrafter"/>
</dbReference>
<dbReference type="SMART" id="SM01233">
    <property type="entry name" value="HABP4_PAI-RBP1"/>
    <property type="match status" value="1"/>
</dbReference>
<evidence type="ECO:0000256" key="3">
    <source>
        <dbReference type="SAM" id="MobiDB-lite"/>
    </source>
</evidence>
<dbReference type="Pfam" id="PF09598">
    <property type="entry name" value="Stm1_N"/>
    <property type="match status" value="1"/>
</dbReference>
<comment type="subcellular location">
    <subcellularLocation>
        <location evidence="1">Cytoplasm</location>
    </subcellularLocation>
</comment>
<feature type="region of interest" description="Disordered" evidence="3">
    <location>
        <begin position="1"/>
        <end position="208"/>
    </location>
</feature>
<keyword evidence="6" id="KW-1185">Reference proteome</keyword>
<gene>
    <name evidence="5" type="ORF">LECACI_7A005207</name>
</gene>
<evidence type="ECO:0000259" key="4">
    <source>
        <dbReference type="SMART" id="SM01233"/>
    </source>
</evidence>
<accession>A0AAI8Z076</accession>
<dbReference type="PANTHER" id="PTHR12299:SF17">
    <property type="entry name" value="AT19571P-RELATED"/>
    <property type="match status" value="1"/>
</dbReference>
<organism evidence="5 6">
    <name type="scientific">Lecanosticta acicola</name>
    <dbReference type="NCBI Taxonomy" id="111012"/>
    <lineage>
        <taxon>Eukaryota</taxon>
        <taxon>Fungi</taxon>
        <taxon>Dikarya</taxon>
        <taxon>Ascomycota</taxon>
        <taxon>Pezizomycotina</taxon>
        <taxon>Dothideomycetes</taxon>
        <taxon>Dothideomycetidae</taxon>
        <taxon>Mycosphaerellales</taxon>
        <taxon>Mycosphaerellaceae</taxon>
        <taxon>Lecanosticta</taxon>
    </lineage>
</organism>
<dbReference type="EMBL" id="CAVMBE010000032">
    <property type="protein sequence ID" value="CAK4028983.1"/>
    <property type="molecule type" value="Genomic_DNA"/>
</dbReference>
<protein>
    <recommendedName>
        <fullName evidence="4">Hyaluronan/mRNA-binding protein domain-containing protein</fullName>
    </recommendedName>
</protein>
<feature type="region of interest" description="Disordered" evidence="3">
    <location>
        <begin position="230"/>
        <end position="358"/>
    </location>
</feature>
<comment type="caution">
    <text evidence="5">The sequence shown here is derived from an EMBL/GenBank/DDBJ whole genome shotgun (WGS) entry which is preliminary data.</text>
</comment>
<dbReference type="Proteomes" id="UP001296104">
    <property type="component" value="Unassembled WGS sequence"/>
</dbReference>
<name>A0AAI8Z076_9PEZI</name>
<reference evidence="5" key="1">
    <citation type="submission" date="2023-11" db="EMBL/GenBank/DDBJ databases">
        <authorList>
            <person name="Alioto T."/>
            <person name="Alioto T."/>
            <person name="Gomez Garrido J."/>
        </authorList>
    </citation>
    <scope>NUCLEOTIDE SEQUENCE</scope>
</reference>